<dbReference type="AlphaFoldDB" id="A0A0R1I073"/>
<comment type="caution">
    <text evidence="1">The sequence shown here is derived from an EMBL/GenBank/DDBJ whole genome shotgun (WGS) entry which is preliminary data.</text>
</comment>
<dbReference type="STRING" id="1302272.FC96_GL000978"/>
<accession>A0A0R1I073</accession>
<name>A0A0R1I073_9LACO</name>
<keyword evidence="2" id="KW-1185">Reference proteome</keyword>
<protein>
    <submittedName>
        <fullName evidence="1">Uncharacterized protein</fullName>
    </submittedName>
</protein>
<evidence type="ECO:0000313" key="1">
    <source>
        <dbReference type="EMBL" id="KRK48663.1"/>
    </source>
</evidence>
<evidence type="ECO:0000313" key="2">
    <source>
        <dbReference type="Proteomes" id="UP000050911"/>
    </source>
</evidence>
<dbReference type="PATRIC" id="fig|1302272.5.peg.984"/>
<dbReference type="Proteomes" id="UP000050911">
    <property type="component" value="Unassembled WGS sequence"/>
</dbReference>
<reference evidence="1 2" key="1">
    <citation type="journal article" date="2015" name="Genome Announc.">
        <title>Expanding the biotechnology potential of lactobacilli through comparative genomics of 213 strains and associated genera.</title>
        <authorList>
            <person name="Sun Z."/>
            <person name="Harris H.M."/>
            <person name="McCann A."/>
            <person name="Guo C."/>
            <person name="Argimon S."/>
            <person name="Zhang W."/>
            <person name="Yang X."/>
            <person name="Jeffery I.B."/>
            <person name="Cooney J.C."/>
            <person name="Kagawa T.F."/>
            <person name="Liu W."/>
            <person name="Song Y."/>
            <person name="Salvetti E."/>
            <person name="Wrobel A."/>
            <person name="Rasinkangas P."/>
            <person name="Parkhill J."/>
            <person name="Rea M.C."/>
            <person name="O'Sullivan O."/>
            <person name="Ritari J."/>
            <person name="Douillard F.P."/>
            <person name="Paul Ross R."/>
            <person name="Yang R."/>
            <person name="Briner A.E."/>
            <person name="Felis G.E."/>
            <person name="de Vos W.M."/>
            <person name="Barrangou R."/>
            <person name="Klaenhammer T.R."/>
            <person name="Caufield P.W."/>
            <person name="Cui Y."/>
            <person name="Zhang H."/>
            <person name="O'Toole P.W."/>
        </authorList>
    </citation>
    <scope>NUCLEOTIDE SEQUENCE [LARGE SCALE GENOMIC DNA]</scope>
    <source>
        <strain evidence="1 2">JCM 15530</strain>
    </source>
</reference>
<dbReference type="EMBL" id="AZCX01000002">
    <property type="protein sequence ID" value="KRK48663.1"/>
    <property type="molecule type" value="Genomic_DNA"/>
</dbReference>
<organism evidence="1 2">
    <name type="scientific">Secundilactobacillus kimchicus JCM 15530</name>
    <dbReference type="NCBI Taxonomy" id="1302272"/>
    <lineage>
        <taxon>Bacteria</taxon>
        <taxon>Bacillati</taxon>
        <taxon>Bacillota</taxon>
        <taxon>Bacilli</taxon>
        <taxon>Lactobacillales</taxon>
        <taxon>Lactobacillaceae</taxon>
        <taxon>Secundilactobacillus</taxon>
    </lineage>
</organism>
<sequence>MMENTTWLIDVLKELQSQQPKFVDQALLADTAVVVTALDQRLTELNGELDGRTWNPANW</sequence>
<proteinExistence type="predicted"/>
<gene>
    <name evidence="1" type="ORF">FC96_GL000978</name>
</gene>
<dbReference type="RefSeq" id="WP_279403564.1">
    <property type="nucleotide sequence ID" value="NZ_BBFK01000001.1"/>
</dbReference>